<dbReference type="PANTHER" id="PTHR11977">
    <property type="entry name" value="VILLIN"/>
    <property type="match status" value="1"/>
</dbReference>
<dbReference type="CDD" id="cd11289">
    <property type="entry name" value="gelsolin_S2_like"/>
    <property type="match status" value="1"/>
</dbReference>
<evidence type="ECO:0000313" key="5">
    <source>
        <dbReference type="Ensembl" id="ENSLOCP00000000450.1"/>
    </source>
</evidence>
<dbReference type="Pfam" id="PF00626">
    <property type="entry name" value="Gelsolin"/>
    <property type="match status" value="3"/>
</dbReference>
<reference evidence="5" key="2">
    <citation type="submission" date="2025-08" db="UniProtKB">
        <authorList>
            <consortium name="Ensembl"/>
        </authorList>
    </citation>
    <scope>IDENTIFICATION</scope>
</reference>
<dbReference type="AlphaFoldDB" id="W5LWE3"/>
<dbReference type="PRINTS" id="PR00597">
    <property type="entry name" value="GELSOLIN"/>
</dbReference>
<dbReference type="InParanoid" id="W5LWE3"/>
<dbReference type="CDD" id="cd11290">
    <property type="entry name" value="gelsolin_S1_like"/>
    <property type="match status" value="1"/>
</dbReference>
<dbReference type="STRING" id="7918.ENSLOCP00000000450"/>
<dbReference type="FunFam" id="3.40.20.10:FF:000027">
    <property type="entry name" value="Villin 1"/>
    <property type="match status" value="1"/>
</dbReference>
<feature type="domain" description="Gelsolin-like" evidence="4">
    <location>
        <begin position="263"/>
        <end position="338"/>
    </location>
</feature>
<evidence type="ECO:0000259" key="4">
    <source>
        <dbReference type="Pfam" id="PF00626"/>
    </source>
</evidence>
<dbReference type="HOGENOM" id="CLU_002568_3_0_1"/>
<dbReference type="SUPFAM" id="SSF82754">
    <property type="entry name" value="C-terminal, gelsolin-like domain of Sec23/24"/>
    <property type="match status" value="2"/>
</dbReference>
<dbReference type="GO" id="GO:0005737">
    <property type="term" value="C:cytoplasm"/>
    <property type="evidence" value="ECO:0000318"/>
    <property type="project" value="GO_Central"/>
</dbReference>
<dbReference type="GO" id="GO:0051016">
    <property type="term" value="P:barbed-end actin filament capping"/>
    <property type="evidence" value="ECO:0000318"/>
    <property type="project" value="GO_Central"/>
</dbReference>
<dbReference type="GO" id="GO:0051014">
    <property type="term" value="P:actin filament severing"/>
    <property type="evidence" value="ECO:0000318"/>
    <property type="project" value="GO_Central"/>
</dbReference>
<dbReference type="FunFam" id="3.40.20.10:FF:000002">
    <property type="entry name" value="Gelsolin"/>
    <property type="match status" value="1"/>
</dbReference>
<dbReference type="SUPFAM" id="SSF55753">
    <property type="entry name" value="Actin depolymerizing proteins"/>
    <property type="match status" value="2"/>
</dbReference>
<reference evidence="6" key="1">
    <citation type="submission" date="2011-12" db="EMBL/GenBank/DDBJ databases">
        <title>The Draft Genome of Lepisosteus oculatus.</title>
        <authorList>
            <consortium name="The Broad Institute Genome Assembly &amp; Analysis Group"/>
            <consortium name="Computational R&amp;D Group"/>
            <consortium name="and Sequencing Platform"/>
            <person name="Di Palma F."/>
            <person name="Alfoldi J."/>
            <person name="Johnson J."/>
            <person name="Berlin A."/>
            <person name="Gnerre S."/>
            <person name="Jaffe D."/>
            <person name="MacCallum I."/>
            <person name="Young S."/>
            <person name="Walker B.J."/>
            <person name="Lander E.S."/>
            <person name="Lindblad-Toh K."/>
        </authorList>
    </citation>
    <scope>NUCLEOTIDE SEQUENCE [LARGE SCALE GENOMIC DNA]</scope>
</reference>
<dbReference type="Gene3D" id="3.40.20.10">
    <property type="entry name" value="Severin"/>
    <property type="match status" value="4"/>
</dbReference>
<reference evidence="5" key="3">
    <citation type="submission" date="2025-09" db="UniProtKB">
        <authorList>
            <consortium name="Ensembl"/>
        </authorList>
    </citation>
    <scope>IDENTIFICATION</scope>
</reference>
<dbReference type="Bgee" id="ENSLOCG00000000412">
    <property type="expression patterns" value="Expressed in testis and 11 other cell types or tissues"/>
</dbReference>
<feature type="domain" description="Gelsolin-like" evidence="4">
    <location>
        <begin position="144"/>
        <end position="212"/>
    </location>
</feature>
<keyword evidence="2" id="KW-0106">Calcium</keyword>
<dbReference type="OrthoDB" id="6375767at2759"/>
<evidence type="ECO:0000256" key="1">
    <source>
        <dbReference type="ARBA" id="ARBA00022737"/>
    </source>
</evidence>
<dbReference type="GO" id="GO:0051015">
    <property type="term" value="F:actin filament binding"/>
    <property type="evidence" value="ECO:0000318"/>
    <property type="project" value="GO_Central"/>
</dbReference>
<keyword evidence="1" id="KW-0677">Repeat</keyword>
<evidence type="ECO:0000256" key="3">
    <source>
        <dbReference type="ARBA" id="ARBA00023203"/>
    </source>
</evidence>
<dbReference type="OMA" id="IQPRVLY"/>
<dbReference type="Proteomes" id="UP000018468">
    <property type="component" value="Unassembled WGS sequence"/>
</dbReference>
<keyword evidence="6" id="KW-1185">Reference proteome</keyword>
<evidence type="ECO:0000256" key="2">
    <source>
        <dbReference type="ARBA" id="ARBA00022837"/>
    </source>
</evidence>
<dbReference type="InterPro" id="IPR036180">
    <property type="entry name" value="Gelsolin-like_dom_sf"/>
</dbReference>
<feature type="domain" description="Gelsolin-like" evidence="4">
    <location>
        <begin position="23"/>
        <end position="103"/>
    </location>
</feature>
<dbReference type="InterPro" id="IPR007122">
    <property type="entry name" value="Villin/Gelsolin"/>
</dbReference>
<dbReference type="GeneTree" id="ENSGT00940000159587"/>
<dbReference type="Ensembl" id="ENSLOCT00000000450.1">
    <property type="protein sequence ID" value="ENSLOCP00000000450.1"/>
    <property type="gene ID" value="ENSLOCG00000000412.1"/>
</dbReference>
<keyword evidence="3" id="KW-0009">Actin-binding</keyword>
<proteinExistence type="predicted"/>
<accession>W5LWE3</accession>
<dbReference type="GO" id="GO:0015629">
    <property type="term" value="C:actin cytoskeleton"/>
    <property type="evidence" value="ECO:0000318"/>
    <property type="project" value="GO_Central"/>
</dbReference>
<dbReference type="InterPro" id="IPR007123">
    <property type="entry name" value="Gelsolin-like_dom"/>
</dbReference>
<evidence type="ECO:0000313" key="6">
    <source>
        <dbReference type="Proteomes" id="UP000018468"/>
    </source>
</evidence>
<protein>
    <submittedName>
        <fullName evidence="5">Advillin</fullName>
    </submittedName>
</protein>
<dbReference type="InterPro" id="IPR029006">
    <property type="entry name" value="ADF-H/Gelsolin-like_dom_sf"/>
</dbReference>
<dbReference type="GO" id="GO:0008154">
    <property type="term" value="P:actin polymerization or depolymerization"/>
    <property type="evidence" value="ECO:0000318"/>
    <property type="project" value="GO_Central"/>
</dbReference>
<dbReference type="SMART" id="SM00262">
    <property type="entry name" value="GEL"/>
    <property type="match status" value="3"/>
</dbReference>
<name>W5LWE3_LEPOC</name>
<organism evidence="5 6">
    <name type="scientific">Lepisosteus oculatus</name>
    <name type="common">Spotted gar</name>
    <dbReference type="NCBI Taxonomy" id="7918"/>
    <lineage>
        <taxon>Eukaryota</taxon>
        <taxon>Metazoa</taxon>
        <taxon>Chordata</taxon>
        <taxon>Craniata</taxon>
        <taxon>Vertebrata</taxon>
        <taxon>Euteleostomi</taxon>
        <taxon>Actinopterygii</taxon>
        <taxon>Neopterygii</taxon>
        <taxon>Holostei</taxon>
        <taxon>Semionotiformes</taxon>
        <taxon>Lepisosteidae</taxon>
        <taxon>Lepisosteus</taxon>
    </lineage>
</organism>
<dbReference type="eggNOG" id="KOG0443">
    <property type="taxonomic scope" value="Eukaryota"/>
</dbReference>
<dbReference type="PANTHER" id="PTHR11977:SF33">
    <property type="entry name" value="ADVILLIN"/>
    <property type="match status" value="1"/>
</dbReference>
<dbReference type="KEGG" id="loc:102697273"/>
<dbReference type="GO" id="GO:0005546">
    <property type="term" value="F:phosphatidylinositol-4,5-bisphosphate binding"/>
    <property type="evidence" value="ECO:0000318"/>
    <property type="project" value="GO_Central"/>
</dbReference>
<sequence length="465" mass="53035">MEYTFRAVTHTPGIIVWRIEKMELVLVQEKFHGSFYEGDCYILLSTQRCGTTVSYHAHYWIGSESTQDEQGAAAIYITQLDEFLGGRPVQHREVQGHESDTFRGYFKQGVIYKKGGVASGMKHMETNSYDIKRLLHVKGKRRVTAKEVEMDWKSFNLGDVFLLDNGKTIIQWNGPESNQQERLKGMLLARDIRDRERGGRAEIGVIEGDAEQDSPELLEILTGILGQRTLELGRGEPDEQADQQQKANVTLYHVSDAQGQMKVTEVATRPLVQDLLNHDDCYILDQGGVKIFVWKGKRANKAERQTAMARAMDFIKMKHYPVTTNVETVNDGAESALFKQLFQSWVVREQTVGMGRTYSVGRVAKVSQEKFDATLMHAKPEISAQERMVDDGSGQVEVWRIENVELAPVDPKSYGFFYGGDCYLVLYTYEVNNRKCYLLYFWQVRLLLSPAGQPGNCRQAFRQIR</sequence>
<dbReference type="CDD" id="cd11292">
    <property type="entry name" value="gelsolin_S3_like"/>
    <property type="match status" value="1"/>
</dbReference>